<evidence type="ECO:0000313" key="3">
    <source>
        <dbReference type="EMBL" id="KAK9052125.1"/>
    </source>
</evidence>
<keyword evidence="1" id="KW-0808">Transferase</keyword>
<dbReference type="AlphaFoldDB" id="A0AAP0GLN5"/>
<reference evidence="3 4" key="1">
    <citation type="submission" date="2024-04" db="EMBL/GenBank/DDBJ databases">
        <title>The reference genome of an endangered Asteraceae, Deinandra increscens subsp. villosa, native to the Central Coast of California.</title>
        <authorList>
            <person name="Guilliams M."/>
            <person name="Hasenstab-Lehman K."/>
            <person name="Meyer R."/>
            <person name="Mcevoy S."/>
        </authorList>
    </citation>
    <scope>NUCLEOTIDE SEQUENCE [LARGE SCALE GENOMIC DNA]</scope>
    <source>
        <tissue evidence="3">Leaf</tissue>
    </source>
</reference>
<dbReference type="InterPro" id="IPR045073">
    <property type="entry name" value="Omega/Tau-like"/>
</dbReference>
<dbReference type="GO" id="GO:0004364">
    <property type="term" value="F:glutathione transferase activity"/>
    <property type="evidence" value="ECO:0007669"/>
    <property type="project" value="UniProtKB-UniRule"/>
</dbReference>
<organism evidence="3 4">
    <name type="scientific">Deinandra increscens subsp. villosa</name>
    <dbReference type="NCBI Taxonomy" id="3103831"/>
    <lineage>
        <taxon>Eukaryota</taxon>
        <taxon>Viridiplantae</taxon>
        <taxon>Streptophyta</taxon>
        <taxon>Embryophyta</taxon>
        <taxon>Tracheophyta</taxon>
        <taxon>Spermatophyta</taxon>
        <taxon>Magnoliopsida</taxon>
        <taxon>eudicotyledons</taxon>
        <taxon>Gunneridae</taxon>
        <taxon>Pentapetalae</taxon>
        <taxon>asterids</taxon>
        <taxon>campanulids</taxon>
        <taxon>Asterales</taxon>
        <taxon>Asteraceae</taxon>
        <taxon>Asteroideae</taxon>
        <taxon>Heliantheae alliance</taxon>
        <taxon>Madieae</taxon>
        <taxon>Madiinae</taxon>
        <taxon>Deinandra</taxon>
    </lineage>
</organism>
<comment type="function">
    <text evidence="1">Is involved in the conjugation of reduced glutathione to a wide number of exogenous and endogenous hydrophobic electrophiles.</text>
</comment>
<gene>
    <name evidence="3" type="ORF">SSX86_028753</name>
</gene>
<keyword evidence="4" id="KW-1185">Reference proteome</keyword>
<dbReference type="GO" id="GO:0005829">
    <property type="term" value="C:cytosol"/>
    <property type="evidence" value="ECO:0007669"/>
    <property type="project" value="UniProtKB-SubCell"/>
</dbReference>
<dbReference type="Proteomes" id="UP001408789">
    <property type="component" value="Unassembled WGS sequence"/>
</dbReference>
<dbReference type="PANTHER" id="PTHR11260">
    <property type="entry name" value="GLUTATHIONE S-TRANSFERASE, GST, SUPERFAMILY, GST DOMAIN CONTAINING"/>
    <property type="match status" value="1"/>
</dbReference>
<dbReference type="SUPFAM" id="SSF52833">
    <property type="entry name" value="Thioredoxin-like"/>
    <property type="match status" value="1"/>
</dbReference>
<protein>
    <recommendedName>
        <fullName evidence="1">Glutathione S-transferase</fullName>
        <ecNumber evidence="1">2.5.1.18</ecNumber>
    </recommendedName>
</protein>
<keyword evidence="1" id="KW-0963">Cytoplasm</keyword>
<dbReference type="PROSITE" id="PS50404">
    <property type="entry name" value="GST_NTER"/>
    <property type="match status" value="1"/>
</dbReference>
<dbReference type="Gene3D" id="3.40.30.10">
    <property type="entry name" value="Glutaredoxin"/>
    <property type="match status" value="1"/>
</dbReference>
<proteinExistence type="inferred from homology"/>
<sequence>MSQKCQMKLLGAAGSPYVTRVEIALKLKCIDYEYIEEDLCNKSELLLTSNPVFRRVPVLFHANEHPITESLAIIEYLDEIKPNVHPLLPSNPLDRVRCRVLAYTYDTQKS</sequence>
<comment type="similarity">
    <text evidence="1">Belongs to the GST superfamily.</text>
</comment>
<evidence type="ECO:0000313" key="4">
    <source>
        <dbReference type="Proteomes" id="UP001408789"/>
    </source>
</evidence>
<dbReference type="GO" id="GO:0006749">
    <property type="term" value="P:glutathione metabolic process"/>
    <property type="evidence" value="ECO:0007669"/>
    <property type="project" value="TreeGrafter"/>
</dbReference>
<comment type="catalytic activity">
    <reaction evidence="1">
        <text>RX + glutathione = an S-substituted glutathione + a halide anion + H(+)</text>
        <dbReference type="Rhea" id="RHEA:16437"/>
        <dbReference type="ChEBI" id="CHEBI:15378"/>
        <dbReference type="ChEBI" id="CHEBI:16042"/>
        <dbReference type="ChEBI" id="CHEBI:17792"/>
        <dbReference type="ChEBI" id="CHEBI:57925"/>
        <dbReference type="ChEBI" id="CHEBI:90779"/>
        <dbReference type="EC" id="2.5.1.18"/>
    </reaction>
</comment>
<evidence type="ECO:0000259" key="2">
    <source>
        <dbReference type="PROSITE" id="PS50404"/>
    </source>
</evidence>
<name>A0AAP0GLN5_9ASTR</name>
<dbReference type="Pfam" id="PF02798">
    <property type="entry name" value="GST_N"/>
    <property type="match status" value="1"/>
</dbReference>
<comment type="caution">
    <text evidence="3">The sequence shown here is derived from an EMBL/GenBank/DDBJ whole genome shotgun (WGS) entry which is preliminary data.</text>
</comment>
<dbReference type="InterPro" id="IPR036249">
    <property type="entry name" value="Thioredoxin-like_sf"/>
</dbReference>
<accession>A0AAP0GLN5</accession>
<dbReference type="PANTHER" id="PTHR11260:SF761">
    <property type="entry name" value="GLUTATHIONE S-TRANSFERASE"/>
    <property type="match status" value="1"/>
</dbReference>
<dbReference type="EMBL" id="JBCNJP010000027">
    <property type="protein sequence ID" value="KAK9052125.1"/>
    <property type="molecule type" value="Genomic_DNA"/>
</dbReference>
<dbReference type="InterPro" id="IPR004045">
    <property type="entry name" value="Glutathione_S-Trfase_N"/>
</dbReference>
<evidence type="ECO:0000256" key="1">
    <source>
        <dbReference type="RuleBase" id="RU369102"/>
    </source>
</evidence>
<dbReference type="EC" id="2.5.1.18" evidence="1"/>
<comment type="subcellular location">
    <subcellularLocation>
        <location evidence="1">Cytoplasm</location>
        <location evidence="1">Cytosol</location>
    </subcellularLocation>
</comment>
<feature type="domain" description="GST N-terminal" evidence="2">
    <location>
        <begin position="5"/>
        <end position="85"/>
    </location>
</feature>